<keyword evidence="1" id="KW-0732">Signal</keyword>
<name>A0A418NIA1_9SPHN</name>
<protein>
    <recommendedName>
        <fullName evidence="4">PRC-barrel domain containing protein</fullName>
    </recommendedName>
</protein>
<feature type="chain" id="PRO_5019119072" description="PRC-barrel domain containing protein" evidence="1">
    <location>
        <begin position="23"/>
        <end position="188"/>
    </location>
</feature>
<dbReference type="EMBL" id="QXFK01000015">
    <property type="protein sequence ID" value="RIV78653.1"/>
    <property type="molecule type" value="Genomic_DNA"/>
</dbReference>
<sequence length="188" mass="18524">MKFSKMAIGAIAAAGIATAAHAQGVTVGATVYGPEGNSVGTVESVADGVVTVDTGKHKAPLPSNAFGESDKGPTITVTKAQLDGMLDEQLAAANAKRDAALVEAAAVVTADNQPLGVVKSIAGNTVIVSGGQGDLNLLREHFAVNQSGQLMVLFTDAQLDQAVAAQGATAQSPAAGGAQAETTAGATE</sequence>
<dbReference type="OrthoDB" id="7428500at2"/>
<evidence type="ECO:0000256" key="1">
    <source>
        <dbReference type="SAM" id="SignalP"/>
    </source>
</evidence>
<gene>
    <name evidence="2" type="ORF">D2V04_07565</name>
</gene>
<keyword evidence="3" id="KW-1185">Reference proteome</keyword>
<evidence type="ECO:0000313" key="3">
    <source>
        <dbReference type="Proteomes" id="UP000285092"/>
    </source>
</evidence>
<dbReference type="AlphaFoldDB" id="A0A418NIA1"/>
<reference evidence="2 3" key="1">
    <citation type="submission" date="2018-08" db="EMBL/GenBank/DDBJ databases">
        <title>Altererythrobacter sp.Ery1 and Ery12, the genome sequencing of novel strains in genus Alterythrobacter.</title>
        <authorList>
            <person name="Cheng H."/>
            <person name="Wu Y.-H."/>
            <person name="Fang C."/>
            <person name="Xu X.-W."/>
        </authorList>
    </citation>
    <scope>NUCLEOTIDE SEQUENCE [LARGE SCALE GENOMIC DNA]</scope>
    <source>
        <strain evidence="2 3">Ery1</strain>
    </source>
</reference>
<evidence type="ECO:0008006" key="4">
    <source>
        <dbReference type="Google" id="ProtNLM"/>
    </source>
</evidence>
<feature type="signal peptide" evidence="1">
    <location>
        <begin position="1"/>
        <end position="22"/>
    </location>
</feature>
<accession>A0A418NIA1</accession>
<comment type="caution">
    <text evidence="2">The sequence shown here is derived from an EMBL/GenBank/DDBJ whole genome shotgun (WGS) entry which is preliminary data.</text>
</comment>
<dbReference type="RefSeq" id="WP_119512712.1">
    <property type="nucleotide sequence ID" value="NZ_QXFK01000015.1"/>
</dbReference>
<dbReference type="Proteomes" id="UP000285092">
    <property type="component" value="Unassembled WGS sequence"/>
</dbReference>
<organism evidence="2 3">
    <name type="scientific">Pelagerythrobacter aerophilus</name>
    <dbReference type="NCBI Taxonomy" id="2306995"/>
    <lineage>
        <taxon>Bacteria</taxon>
        <taxon>Pseudomonadati</taxon>
        <taxon>Pseudomonadota</taxon>
        <taxon>Alphaproteobacteria</taxon>
        <taxon>Sphingomonadales</taxon>
        <taxon>Erythrobacteraceae</taxon>
        <taxon>Pelagerythrobacter</taxon>
    </lineage>
</organism>
<proteinExistence type="predicted"/>
<evidence type="ECO:0000313" key="2">
    <source>
        <dbReference type="EMBL" id="RIV78653.1"/>
    </source>
</evidence>